<feature type="compositionally biased region" description="Low complexity" evidence="1">
    <location>
        <begin position="98"/>
        <end position="109"/>
    </location>
</feature>
<proteinExistence type="predicted"/>
<evidence type="ECO:0000313" key="2">
    <source>
        <dbReference type="EMBL" id="SFF49434.1"/>
    </source>
</evidence>
<evidence type="ECO:0000313" key="3">
    <source>
        <dbReference type="Proteomes" id="UP000183410"/>
    </source>
</evidence>
<reference evidence="3" key="1">
    <citation type="submission" date="2016-10" db="EMBL/GenBank/DDBJ databases">
        <authorList>
            <person name="Varghese N."/>
            <person name="Submissions S."/>
        </authorList>
    </citation>
    <scope>NUCLEOTIDE SEQUENCE [LARGE SCALE GENOMIC DNA]</scope>
    <source>
        <strain evidence="3">CGMCC 1.10223</strain>
    </source>
</reference>
<dbReference type="RefSeq" id="WP_046229727.1">
    <property type="nucleotide sequence ID" value="NZ_FONN01000055.1"/>
</dbReference>
<protein>
    <submittedName>
        <fullName evidence="2">Uncharacterized protein</fullName>
    </submittedName>
</protein>
<feature type="compositionally biased region" description="Acidic residues" evidence="1">
    <location>
        <begin position="110"/>
        <end position="124"/>
    </location>
</feature>
<name>A0A1I2J4H9_9BACL</name>
<dbReference type="AlphaFoldDB" id="A0A1I2J4H9"/>
<accession>A0A1I2J4H9</accession>
<keyword evidence="3" id="KW-1185">Reference proteome</keyword>
<evidence type="ECO:0000256" key="1">
    <source>
        <dbReference type="SAM" id="MobiDB-lite"/>
    </source>
</evidence>
<feature type="region of interest" description="Disordered" evidence="1">
    <location>
        <begin position="94"/>
        <end position="138"/>
    </location>
</feature>
<dbReference type="Proteomes" id="UP000183410">
    <property type="component" value="Unassembled WGS sequence"/>
</dbReference>
<gene>
    <name evidence="2" type="ORF">SAMN04487969_15517</name>
</gene>
<organism evidence="2 3">
    <name type="scientific">Paenibacillus algorifonticola</name>
    <dbReference type="NCBI Taxonomy" id="684063"/>
    <lineage>
        <taxon>Bacteria</taxon>
        <taxon>Bacillati</taxon>
        <taxon>Bacillota</taxon>
        <taxon>Bacilli</taxon>
        <taxon>Bacillales</taxon>
        <taxon>Paenibacillaceae</taxon>
        <taxon>Paenibacillus</taxon>
    </lineage>
</organism>
<dbReference type="EMBL" id="FONN01000055">
    <property type="protein sequence ID" value="SFF49434.1"/>
    <property type="molecule type" value="Genomic_DNA"/>
</dbReference>
<sequence length="138" mass="14850">MRVILTGVVSAFRLVDMPKGSSKVGQIDIVQAGDKRYATKVVSVYIPNGAYCRLIAEHLQEHVDPIISLLCWLKEGKELEIEVVEMLTLTEGVLPSGRNANTNRNTDSNTDPDSDPDPNADSDDPTLCAGSNGLAPAN</sequence>